<gene>
    <name evidence="2" type="ORF">B296_00016996</name>
</gene>
<feature type="region of interest" description="Disordered" evidence="1">
    <location>
        <begin position="79"/>
        <end position="115"/>
    </location>
</feature>
<dbReference type="Proteomes" id="UP000287651">
    <property type="component" value="Unassembled WGS sequence"/>
</dbReference>
<sequence length="242" mass="27154">MAIVILTCWSGCRCNDLNALRRKLKMSGVKNSSDARVESSPPEVEEIHVEATPKRPVGSSAPEQVATARLEKWVKMTMKNHKSHHGEGSSQAATRGKEPAALTEEDSSPTYPRPKLMKDLCGTRVFKDDTTFFRFLGVQEGSFAPNFGKGSLHLTFQENKTLKAELRSKSIIDYKQAVGFGWGLCWMGHLFYEYGYRVALARFQARDLNLEADSDPFTEKPEDSSVPMEIRQEFDDSVPAEE</sequence>
<feature type="region of interest" description="Disordered" evidence="1">
    <location>
        <begin position="213"/>
        <end position="242"/>
    </location>
</feature>
<protein>
    <submittedName>
        <fullName evidence="2">Uncharacterized protein</fullName>
    </submittedName>
</protein>
<accession>A0A426Y238</accession>
<organism evidence="2 3">
    <name type="scientific">Ensete ventricosum</name>
    <name type="common">Abyssinian banana</name>
    <name type="synonym">Musa ensete</name>
    <dbReference type="NCBI Taxonomy" id="4639"/>
    <lineage>
        <taxon>Eukaryota</taxon>
        <taxon>Viridiplantae</taxon>
        <taxon>Streptophyta</taxon>
        <taxon>Embryophyta</taxon>
        <taxon>Tracheophyta</taxon>
        <taxon>Spermatophyta</taxon>
        <taxon>Magnoliopsida</taxon>
        <taxon>Liliopsida</taxon>
        <taxon>Zingiberales</taxon>
        <taxon>Musaceae</taxon>
        <taxon>Ensete</taxon>
    </lineage>
</organism>
<dbReference type="EMBL" id="AMZH03015557">
    <property type="protein sequence ID" value="RRT45857.1"/>
    <property type="molecule type" value="Genomic_DNA"/>
</dbReference>
<evidence type="ECO:0000313" key="3">
    <source>
        <dbReference type="Proteomes" id="UP000287651"/>
    </source>
</evidence>
<comment type="caution">
    <text evidence="2">The sequence shown here is derived from an EMBL/GenBank/DDBJ whole genome shotgun (WGS) entry which is preliminary data.</text>
</comment>
<evidence type="ECO:0000313" key="2">
    <source>
        <dbReference type="EMBL" id="RRT45857.1"/>
    </source>
</evidence>
<proteinExistence type="predicted"/>
<reference evidence="2 3" key="1">
    <citation type="journal article" date="2014" name="Agronomy (Basel)">
        <title>A Draft Genome Sequence for Ensete ventricosum, the Drought-Tolerant Tree Against Hunger.</title>
        <authorList>
            <person name="Harrison J."/>
            <person name="Moore K.A."/>
            <person name="Paszkiewicz K."/>
            <person name="Jones T."/>
            <person name="Grant M."/>
            <person name="Ambacheew D."/>
            <person name="Muzemil S."/>
            <person name="Studholme D.J."/>
        </authorList>
    </citation>
    <scope>NUCLEOTIDE SEQUENCE [LARGE SCALE GENOMIC DNA]</scope>
</reference>
<dbReference type="AlphaFoldDB" id="A0A426Y238"/>
<evidence type="ECO:0000256" key="1">
    <source>
        <dbReference type="SAM" id="MobiDB-lite"/>
    </source>
</evidence>
<name>A0A426Y238_ENSVE</name>